<feature type="compositionally biased region" description="Polar residues" evidence="1">
    <location>
        <begin position="13"/>
        <end position="23"/>
    </location>
</feature>
<sequence>MVVDDDNNPMAAGTTTGSFEPQTIDDTTIEVANKITIDFTISQGLDHQ</sequence>
<keyword evidence="3" id="KW-1185">Reference proteome</keyword>
<evidence type="ECO:0000256" key="1">
    <source>
        <dbReference type="SAM" id="MobiDB-lite"/>
    </source>
</evidence>
<evidence type="ECO:0000313" key="3">
    <source>
        <dbReference type="Proteomes" id="UP001164705"/>
    </source>
</evidence>
<evidence type="ECO:0000313" key="2">
    <source>
        <dbReference type="EMBL" id="WAC03361.1"/>
    </source>
</evidence>
<gene>
    <name evidence="2" type="ORF">N7U66_07450</name>
</gene>
<dbReference type="KEGG" id="lnu:N7U66_07450"/>
<dbReference type="EMBL" id="CP113088">
    <property type="protein sequence ID" value="WAC03361.1"/>
    <property type="molecule type" value="Genomic_DNA"/>
</dbReference>
<name>A0A9E8MYI4_9FLAO</name>
<proteinExistence type="predicted"/>
<dbReference type="Proteomes" id="UP001164705">
    <property type="component" value="Chromosome"/>
</dbReference>
<reference evidence="2" key="1">
    <citation type="submission" date="2022-11" db="EMBL/GenBank/DDBJ databases">
        <title>Lacinutrix neustonica HL-RS19T sp. nov., isolated from the surface microlayer sample of brackish Lake Shihwa.</title>
        <authorList>
            <person name="Choi J.Y."/>
            <person name="Hwang C.Y."/>
        </authorList>
    </citation>
    <scope>NUCLEOTIDE SEQUENCE</scope>
    <source>
        <strain evidence="2">HL-RS19</strain>
    </source>
</reference>
<dbReference type="RefSeq" id="WP_267677942.1">
    <property type="nucleotide sequence ID" value="NZ_CP113088.1"/>
</dbReference>
<organism evidence="2 3">
    <name type="scientific">Lacinutrix neustonica</name>
    <dbReference type="NCBI Taxonomy" id="2980107"/>
    <lineage>
        <taxon>Bacteria</taxon>
        <taxon>Pseudomonadati</taxon>
        <taxon>Bacteroidota</taxon>
        <taxon>Flavobacteriia</taxon>
        <taxon>Flavobacteriales</taxon>
        <taxon>Flavobacteriaceae</taxon>
        <taxon>Lacinutrix</taxon>
    </lineage>
</organism>
<protein>
    <submittedName>
        <fullName evidence="2">Uncharacterized protein</fullName>
    </submittedName>
</protein>
<accession>A0A9E8MYI4</accession>
<feature type="region of interest" description="Disordered" evidence="1">
    <location>
        <begin position="1"/>
        <end position="23"/>
    </location>
</feature>
<dbReference type="AlphaFoldDB" id="A0A9E8MYI4"/>